<feature type="region of interest" description="Disordered" evidence="1">
    <location>
        <begin position="1"/>
        <end position="33"/>
    </location>
</feature>
<organism evidence="2 3">
    <name type="scientific">Muraenolepis orangiensis</name>
    <name type="common">Patagonian moray cod</name>
    <dbReference type="NCBI Taxonomy" id="630683"/>
    <lineage>
        <taxon>Eukaryota</taxon>
        <taxon>Metazoa</taxon>
        <taxon>Chordata</taxon>
        <taxon>Craniata</taxon>
        <taxon>Vertebrata</taxon>
        <taxon>Euteleostomi</taxon>
        <taxon>Actinopterygii</taxon>
        <taxon>Neopterygii</taxon>
        <taxon>Teleostei</taxon>
        <taxon>Neoteleostei</taxon>
        <taxon>Acanthomorphata</taxon>
        <taxon>Zeiogadaria</taxon>
        <taxon>Gadariae</taxon>
        <taxon>Gadiformes</taxon>
        <taxon>Muraenolepidoidei</taxon>
        <taxon>Muraenolepididae</taxon>
        <taxon>Muraenolepis</taxon>
    </lineage>
</organism>
<accession>A0A9Q0DPJ0</accession>
<comment type="caution">
    <text evidence="2">The sequence shown here is derived from an EMBL/GenBank/DDBJ whole genome shotgun (WGS) entry which is preliminary data.</text>
</comment>
<protein>
    <submittedName>
        <fullName evidence="2">Uncharacterized protein</fullName>
    </submittedName>
</protein>
<dbReference type="EMBL" id="JANIIK010000114">
    <property type="protein sequence ID" value="KAJ3591228.1"/>
    <property type="molecule type" value="Genomic_DNA"/>
</dbReference>
<dbReference type="OrthoDB" id="9879526at2759"/>
<name>A0A9Q0DPJ0_9TELE</name>
<dbReference type="Proteomes" id="UP001148018">
    <property type="component" value="Unassembled WGS sequence"/>
</dbReference>
<feature type="compositionally biased region" description="Gly residues" evidence="1">
    <location>
        <begin position="11"/>
        <end position="20"/>
    </location>
</feature>
<evidence type="ECO:0000313" key="3">
    <source>
        <dbReference type="Proteomes" id="UP001148018"/>
    </source>
</evidence>
<sequence length="254" mass="27627">MARAETLESAGAGGGGGGGSEGERGVPGPLVQPSTCRMELPRTGFHTWSSLLTAPTITTSSYSLHLDQNHPLQNLPLPLTHPLGQLLPEGPVLPRPPLPPCARREEEATVCSGERPVEERMVGILRLPWYMSGSQRILEFEVDVAGSDGEEPPEASRGPGPLPVMRSQNERPTGHMSGGGHTSWAPTRQGRGLPWEVAVEGEDIRRVAHQLRAIGDQINTTVLRHHSAWRDWRSACLQLLNFVAQTLNSLYRLT</sequence>
<keyword evidence="3" id="KW-1185">Reference proteome</keyword>
<evidence type="ECO:0000313" key="2">
    <source>
        <dbReference type="EMBL" id="KAJ3591228.1"/>
    </source>
</evidence>
<proteinExistence type="predicted"/>
<evidence type="ECO:0000256" key="1">
    <source>
        <dbReference type="SAM" id="MobiDB-lite"/>
    </source>
</evidence>
<feature type="region of interest" description="Disordered" evidence="1">
    <location>
        <begin position="145"/>
        <end position="191"/>
    </location>
</feature>
<gene>
    <name evidence="2" type="ORF">NHX12_009174</name>
</gene>
<reference evidence="2" key="1">
    <citation type="submission" date="2022-07" db="EMBL/GenBank/DDBJ databases">
        <title>Chromosome-level genome of Muraenolepis orangiensis.</title>
        <authorList>
            <person name="Kim J."/>
        </authorList>
    </citation>
    <scope>NUCLEOTIDE SEQUENCE</scope>
    <source>
        <strain evidence="2">KU_S4_2022</strain>
        <tissue evidence="2">Muscle</tissue>
    </source>
</reference>
<dbReference type="AlphaFoldDB" id="A0A9Q0DPJ0"/>